<accession>X1SLD2</accession>
<feature type="non-terminal residue" evidence="1">
    <location>
        <position position="1"/>
    </location>
</feature>
<gene>
    <name evidence="1" type="ORF">S12H4_18427</name>
</gene>
<protein>
    <submittedName>
        <fullName evidence="1">Uncharacterized protein</fullName>
    </submittedName>
</protein>
<dbReference type="EMBL" id="BARW01009098">
    <property type="protein sequence ID" value="GAI76175.1"/>
    <property type="molecule type" value="Genomic_DNA"/>
</dbReference>
<dbReference type="InterPro" id="IPR049343">
    <property type="entry name" value="Transposase_29"/>
</dbReference>
<feature type="non-terminal residue" evidence="1">
    <location>
        <position position="324"/>
    </location>
</feature>
<name>X1SLD2_9ZZZZ</name>
<dbReference type="Pfam" id="PF21804">
    <property type="entry name" value="Transposase_29"/>
    <property type="match status" value="1"/>
</dbReference>
<proteinExistence type="predicted"/>
<comment type="caution">
    <text evidence="1">The sequence shown here is derived from an EMBL/GenBank/DDBJ whole genome shotgun (WGS) entry which is preliminary data.</text>
</comment>
<evidence type="ECO:0000313" key="1">
    <source>
        <dbReference type="EMBL" id="GAI76175.1"/>
    </source>
</evidence>
<dbReference type="AlphaFoldDB" id="X1SLD2"/>
<sequence>IARWGVMYIDGHFLPYYGMYPISKGWHGVRKIPMKGSYNFLGADEDFAPWIFLIRSSSEDLLQKIPEIIEKVKVIGKRVGLKGQQIDNMIVIFDREGYSGELYRYLDGRDRGEGKRRAFFITWSKYSKWVYDIPEDKLDKTITVKYNIQKNKDFKYYQTERVMSKYGKIRAIVVQREKDKKRAVIYTNGTKEELKTEKVVQLICRRWGEENLIKSLMGRHFIDYSPGYVKEPLEDQPMVDNPKVIELKKRKAGLTGELHRLKVTFTDKIFKETNDDRSLGEIKKNETPLLADMVKLENDIFFIDEEIDKLPSKIPFDQAHDGEK</sequence>
<organism evidence="1">
    <name type="scientific">marine sediment metagenome</name>
    <dbReference type="NCBI Taxonomy" id="412755"/>
    <lineage>
        <taxon>unclassified sequences</taxon>
        <taxon>metagenomes</taxon>
        <taxon>ecological metagenomes</taxon>
    </lineage>
</organism>
<reference evidence="1" key="1">
    <citation type="journal article" date="2014" name="Front. Microbiol.">
        <title>High frequency of phylogenetically diverse reductive dehalogenase-homologous genes in deep subseafloor sedimentary metagenomes.</title>
        <authorList>
            <person name="Kawai M."/>
            <person name="Futagami T."/>
            <person name="Toyoda A."/>
            <person name="Takaki Y."/>
            <person name="Nishi S."/>
            <person name="Hori S."/>
            <person name="Arai W."/>
            <person name="Tsubouchi T."/>
            <person name="Morono Y."/>
            <person name="Uchiyama I."/>
            <person name="Ito T."/>
            <person name="Fujiyama A."/>
            <person name="Inagaki F."/>
            <person name="Takami H."/>
        </authorList>
    </citation>
    <scope>NUCLEOTIDE SEQUENCE</scope>
    <source>
        <strain evidence="1">Expedition CK06-06</strain>
    </source>
</reference>